<dbReference type="CDD" id="cd06261">
    <property type="entry name" value="TM_PBP2"/>
    <property type="match status" value="1"/>
</dbReference>
<name>D7CAJ5_STRBB</name>
<dbReference type="Proteomes" id="UP000000377">
    <property type="component" value="Chromosome"/>
</dbReference>
<evidence type="ECO:0000313" key="10">
    <source>
        <dbReference type="EMBL" id="ADI06552.1"/>
    </source>
</evidence>
<keyword evidence="5 8" id="KW-0812">Transmembrane</keyword>
<dbReference type="PATRIC" id="fig|749414.3.peg.3561"/>
<evidence type="ECO:0000256" key="8">
    <source>
        <dbReference type="SAM" id="Phobius"/>
    </source>
</evidence>
<evidence type="ECO:0000256" key="4">
    <source>
        <dbReference type="ARBA" id="ARBA00022475"/>
    </source>
</evidence>
<evidence type="ECO:0000256" key="2">
    <source>
        <dbReference type="ARBA" id="ARBA00007069"/>
    </source>
</evidence>
<dbReference type="GO" id="GO:0005886">
    <property type="term" value="C:plasma membrane"/>
    <property type="evidence" value="ECO:0007669"/>
    <property type="project" value="UniProtKB-SubCell"/>
</dbReference>
<organism evidence="10 11">
    <name type="scientific">Streptomyces bingchenggensis (strain BCW-1)</name>
    <dbReference type="NCBI Taxonomy" id="749414"/>
    <lineage>
        <taxon>Bacteria</taxon>
        <taxon>Bacillati</taxon>
        <taxon>Actinomycetota</taxon>
        <taxon>Actinomycetes</taxon>
        <taxon>Kitasatosporales</taxon>
        <taxon>Streptomycetaceae</taxon>
        <taxon>Streptomyces</taxon>
    </lineage>
</organism>
<dbReference type="EMBL" id="CP002047">
    <property type="protein sequence ID" value="ADI06552.1"/>
    <property type="molecule type" value="Genomic_DNA"/>
</dbReference>
<evidence type="ECO:0000259" key="9">
    <source>
        <dbReference type="PROSITE" id="PS50928"/>
    </source>
</evidence>
<comment type="similarity">
    <text evidence="2">Belongs to the binding-protein-dependent transport system permease family. CysTW subfamily.</text>
</comment>
<dbReference type="eggNOG" id="COG1177">
    <property type="taxonomic scope" value="Bacteria"/>
</dbReference>
<reference evidence="10 11" key="1">
    <citation type="journal article" date="2010" name="J. Bacteriol.">
        <title>Genome sequence of the milbemycin-producing bacterium Streptomyces bingchenggensis.</title>
        <authorList>
            <person name="Wang X.J."/>
            <person name="Yan Y.J."/>
            <person name="Zhang B."/>
            <person name="An J."/>
            <person name="Wang J.J."/>
            <person name="Tian J."/>
            <person name="Jiang L."/>
            <person name="Chen Y.H."/>
            <person name="Huang S.X."/>
            <person name="Yin M."/>
            <person name="Zhang J."/>
            <person name="Gao A.L."/>
            <person name="Liu C.X."/>
            <person name="Zhu Z.X."/>
            <person name="Xiang W.S."/>
        </authorList>
    </citation>
    <scope>NUCLEOTIDE SEQUENCE [LARGE SCALE GENOMIC DNA]</scope>
    <source>
        <strain evidence="10 11">BCW-1</strain>
    </source>
</reference>
<evidence type="ECO:0000256" key="6">
    <source>
        <dbReference type="ARBA" id="ARBA00022989"/>
    </source>
</evidence>
<dbReference type="STRING" id="749414.SBI_03431"/>
<dbReference type="SUPFAM" id="SSF161098">
    <property type="entry name" value="MetI-like"/>
    <property type="match status" value="1"/>
</dbReference>
<dbReference type="InterPro" id="IPR000515">
    <property type="entry name" value="MetI-like"/>
</dbReference>
<feature type="transmembrane region" description="Helical" evidence="8">
    <location>
        <begin position="61"/>
        <end position="79"/>
    </location>
</feature>
<feature type="transmembrane region" description="Helical" evidence="8">
    <location>
        <begin position="91"/>
        <end position="115"/>
    </location>
</feature>
<dbReference type="PANTHER" id="PTHR43848">
    <property type="entry name" value="PUTRESCINE TRANSPORT SYSTEM PERMEASE PROTEIN POTI"/>
    <property type="match status" value="1"/>
</dbReference>
<dbReference type="InterPro" id="IPR035906">
    <property type="entry name" value="MetI-like_sf"/>
</dbReference>
<keyword evidence="4" id="KW-1003">Cell membrane</keyword>
<keyword evidence="6 8" id="KW-1133">Transmembrane helix</keyword>
<keyword evidence="7 8" id="KW-0472">Membrane</keyword>
<proteinExistence type="inferred from homology"/>
<accession>D7CAJ5</accession>
<dbReference type="GO" id="GO:0055085">
    <property type="term" value="P:transmembrane transport"/>
    <property type="evidence" value="ECO:0007669"/>
    <property type="project" value="InterPro"/>
</dbReference>
<dbReference type="InterPro" id="IPR051789">
    <property type="entry name" value="Bact_Polyamine_Transport"/>
</dbReference>
<protein>
    <submittedName>
        <fullName evidence="10">Putative polyamine transport protein</fullName>
    </submittedName>
</protein>
<evidence type="ECO:0000256" key="7">
    <source>
        <dbReference type="ARBA" id="ARBA00023136"/>
    </source>
</evidence>
<keyword evidence="3" id="KW-0813">Transport</keyword>
<dbReference type="PROSITE" id="PS50928">
    <property type="entry name" value="ABC_TM1"/>
    <property type="match status" value="1"/>
</dbReference>
<gene>
    <name evidence="10" type="ordered locus">SBI_03431</name>
</gene>
<evidence type="ECO:0000256" key="5">
    <source>
        <dbReference type="ARBA" id="ARBA00022692"/>
    </source>
</evidence>
<dbReference type="KEGG" id="sbh:SBI_03431"/>
<dbReference type="Gene3D" id="1.10.3720.10">
    <property type="entry name" value="MetI-like"/>
    <property type="match status" value="1"/>
</dbReference>
<dbReference type="AlphaFoldDB" id="D7CAJ5"/>
<dbReference type="PANTHER" id="PTHR43848:SF2">
    <property type="entry name" value="PUTRESCINE TRANSPORT SYSTEM PERMEASE PROTEIN POTI"/>
    <property type="match status" value="1"/>
</dbReference>
<feature type="domain" description="ABC transmembrane type-1" evidence="9">
    <location>
        <begin position="55"/>
        <end position="144"/>
    </location>
</feature>
<evidence type="ECO:0000256" key="1">
    <source>
        <dbReference type="ARBA" id="ARBA00004651"/>
    </source>
</evidence>
<comment type="subcellular location">
    <subcellularLocation>
        <location evidence="1">Cell membrane</location>
        <topology evidence="1">Multi-pass membrane protein</topology>
    </subcellularLocation>
</comment>
<keyword evidence="11" id="KW-1185">Reference proteome</keyword>
<sequence length="144" mass="15532">MIAGLATLAYLILPNVVVPAFSFNKPNGRFNYTWQRFSTDAWTDPCGVAGLCGSLVLSLQLAVWATLGATVLGTLIAFVRARHRFRARGAVGSLVFLPLAMPEVVMAASPATLFLNVGVERLPHFRPDFTPSPPPAAHAPRHPR</sequence>
<evidence type="ECO:0000313" key="11">
    <source>
        <dbReference type="Proteomes" id="UP000000377"/>
    </source>
</evidence>
<dbReference type="HOGENOM" id="CLU_1795327_0_0_11"/>
<evidence type="ECO:0000256" key="3">
    <source>
        <dbReference type="ARBA" id="ARBA00022448"/>
    </source>
</evidence>